<reference evidence="1 2" key="2">
    <citation type="journal article" date="2020" name="Int. J. Syst. Evol. Microbiol.">
        <title>Leptospira yasudae sp. nov. and Leptospira stimsonii sp. nov., two new species of the pathogenic group isolated from environmental sources.</title>
        <authorList>
            <person name="Casanovas-Massana A."/>
            <person name="Hamond C."/>
            <person name="Santos L.A."/>
            <person name="de Oliveira D."/>
            <person name="Hacker K.P."/>
            <person name="Balassiano I."/>
            <person name="Costa F."/>
            <person name="Medeiros M.A."/>
            <person name="Reis M.G."/>
            <person name="Ko A.I."/>
            <person name="Wunder E.A."/>
        </authorList>
    </citation>
    <scope>NUCLEOTIDE SEQUENCE [LARGE SCALE GENOMIC DNA]</scope>
    <source>
        <strain evidence="1 2">B21</strain>
    </source>
</reference>
<accession>A0ABX9M6L0</accession>
<keyword evidence="2" id="KW-1185">Reference proteome</keyword>
<organism evidence="1 2">
    <name type="scientific">Leptospira yasudae</name>
    <dbReference type="NCBI Taxonomy" id="2202201"/>
    <lineage>
        <taxon>Bacteria</taxon>
        <taxon>Pseudomonadati</taxon>
        <taxon>Spirochaetota</taxon>
        <taxon>Spirochaetia</taxon>
        <taxon>Leptospirales</taxon>
        <taxon>Leptospiraceae</taxon>
        <taxon>Leptospira</taxon>
    </lineage>
</organism>
<name>A0ABX9M6L0_9LEPT</name>
<gene>
    <name evidence="1" type="ORF">DLM77_05555</name>
</gene>
<evidence type="ECO:0000313" key="1">
    <source>
        <dbReference type="EMBL" id="RHX81549.1"/>
    </source>
</evidence>
<dbReference type="PANTHER" id="PTHR34874:SF1">
    <property type="entry name" value="PROTEIN YCHN"/>
    <property type="match status" value="1"/>
</dbReference>
<dbReference type="SUPFAM" id="SSF75169">
    <property type="entry name" value="DsrEFH-like"/>
    <property type="match status" value="1"/>
</dbReference>
<dbReference type="Pfam" id="PF02635">
    <property type="entry name" value="DsrE"/>
    <property type="match status" value="1"/>
</dbReference>
<dbReference type="PANTHER" id="PTHR34874">
    <property type="entry name" value="PROTEIN YCHN"/>
    <property type="match status" value="1"/>
</dbReference>
<dbReference type="InterPro" id="IPR027396">
    <property type="entry name" value="DsrEFH-like"/>
</dbReference>
<evidence type="ECO:0000313" key="2">
    <source>
        <dbReference type="Proteomes" id="UP000285569"/>
    </source>
</evidence>
<proteinExistence type="predicted"/>
<dbReference type="Gene3D" id="3.40.1260.10">
    <property type="entry name" value="DsrEFH-like"/>
    <property type="match status" value="1"/>
</dbReference>
<dbReference type="InterPro" id="IPR003787">
    <property type="entry name" value="Sulphur_relay_DsrE/F-like"/>
</dbReference>
<comment type="caution">
    <text evidence="1">The sequence shown here is derived from an EMBL/GenBank/DDBJ whole genome shotgun (WGS) entry which is preliminary data.</text>
</comment>
<dbReference type="Proteomes" id="UP000285569">
    <property type="component" value="Unassembled WGS sequence"/>
</dbReference>
<sequence length="106" mass="11816">MKLGIIIYTAQYEAVYNAFRIANFALKKGDSVKVFLLGEGVESVHFDSIEFDVKNQISTFQNANGEILACGTCLDLRNSKEGDSCKYSNLSDLYEIVVQCDKVLSF</sequence>
<dbReference type="EMBL" id="QHCR01000002">
    <property type="protein sequence ID" value="RHX81549.1"/>
    <property type="molecule type" value="Genomic_DNA"/>
</dbReference>
<dbReference type="RefSeq" id="WP_118955062.1">
    <property type="nucleotide sequence ID" value="NZ_QHCR01000002.1"/>
</dbReference>
<reference evidence="2" key="1">
    <citation type="submission" date="2018-05" db="EMBL/GenBank/DDBJ databases">
        <title>Leptospira yasudae sp. nov. and Leptospira stimsonii sp. nov., two pathogenic species of the genus Leptospira isolated from environmental sources.</title>
        <authorList>
            <person name="Casanovas-Massana A."/>
            <person name="Hamond C."/>
            <person name="Santos L.A."/>
            <person name="Hacker K.P."/>
            <person name="Balassiano I."/>
            <person name="Medeiros M.A."/>
            <person name="Reis M.G."/>
            <person name="Ko A.I."/>
            <person name="Wunder E.A."/>
        </authorList>
    </citation>
    <scope>NUCLEOTIDE SEQUENCE [LARGE SCALE GENOMIC DNA]</scope>
    <source>
        <strain evidence="2">B21</strain>
    </source>
</reference>
<protein>
    <submittedName>
        <fullName evidence="1">Sulfur reduction protein DsrE</fullName>
    </submittedName>
</protein>